<comment type="caution">
    <text evidence="1">The sequence shown here is derived from an EMBL/GenBank/DDBJ whole genome shotgun (WGS) entry which is preliminary data.</text>
</comment>
<dbReference type="GO" id="GO:0003993">
    <property type="term" value="F:acid phosphatase activity"/>
    <property type="evidence" value="ECO:0007669"/>
    <property type="project" value="InterPro"/>
</dbReference>
<evidence type="ECO:0000313" key="2">
    <source>
        <dbReference type="Proteomes" id="UP001054252"/>
    </source>
</evidence>
<keyword evidence="2" id="KW-1185">Reference proteome</keyword>
<dbReference type="InterPro" id="IPR008963">
    <property type="entry name" value="Purple_acid_Pase-like_N"/>
</dbReference>
<reference evidence="1 2" key="1">
    <citation type="journal article" date="2021" name="Commun. Biol.">
        <title>The genome of Shorea leprosula (Dipterocarpaceae) highlights the ecological relevance of drought in aseasonal tropical rainforests.</title>
        <authorList>
            <person name="Ng K.K.S."/>
            <person name="Kobayashi M.J."/>
            <person name="Fawcett J.A."/>
            <person name="Hatakeyama M."/>
            <person name="Paape T."/>
            <person name="Ng C.H."/>
            <person name="Ang C.C."/>
            <person name="Tnah L.H."/>
            <person name="Lee C.T."/>
            <person name="Nishiyama T."/>
            <person name="Sese J."/>
            <person name="O'Brien M.J."/>
            <person name="Copetti D."/>
            <person name="Mohd Noor M.I."/>
            <person name="Ong R.C."/>
            <person name="Putra M."/>
            <person name="Sireger I.Z."/>
            <person name="Indrioko S."/>
            <person name="Kosugi Y."/>
            <person name="Izuno A."/>
            <person name="Isagi Y."/>
            <person name="Lee S.L."/>
            <person name="Shimizu K.K."/>
        </authorList>
    </citation>
    <scope>NUCLEOTIDE SEQUENCE [LARGE SCALE GENOMIC DNA]</scope>
    <source>
        <strain evidence="1">214</strain>
    </source>
</reference>
<evidence type="ECO:0000313" key="1">
    <source>
        <dbReference type="EMBL" id="GKU94095.1"/>
    </source>
</evidence>
<dbReference type="SUPFAM" id="SSF49363">
    <property type="entry name" value="Purple acid phosphatase, N-terminal domain"/>
    <property type="match status" value="1"/>
</dbReference>
<proteinExistence type="predicted"/>
<name>A0AAV5I4S7_9ROSI</name>
<dbReference type="Proteomes" id="UP001054252">
    <property type="component" value="Unassembled WGS sequence"/>
</dbReference>
<gene>
    <name evidence="1" type="ORF">SLEP1_g7629</name>
</gene>
<protein>
    <submittedName>
        <fullName evidence="1">Uncharacterized protein</fullName>
    </submittedName>
</protein>
<dbReference type="GO" id="GO:0046872">
    <property type="term" value="F:metal ion binding"/>
    <property type="evidence" value="ECO:0007669"/>
    <property type="project" value="InterPro"/>
</dbReference>
<accession>A0AAV5I4S7</accession>
<dbReference type="AlphaFoldDB" id="A0AAV5I4S7"/>
<sequence length="82" mass="8937">MEGSRLCVLLPIFLLNDDLPIDNSKLKRNVTGMFPEQIALAISSPTSMWVSWVTGSFFPDVDFASVLVCAIMGSLMDSLILG</sequence>
<organism evidence="1 2">
    <name type="scientific">Rubroshorea leprosula</name>
    <dbReference type="NCBI Taxonomy" id="152421"/>
    <lineage>
        <taxon>Eukaryota</taxon>
        <taxon>Viridiplantae</taxon>
        <taxon>Streptophyta</taxon>
        <taxon>Embryophyta</taxon>
        <taxon>Tracheophyta</taxon>
        <taxon>Spermatophyta</taxon>
        <taxon>Magnoliopsida</taxon>
        <taxon>eudicotyledons</taxon>
        <taxon>Gunneridae</taxon>
        <taxon>Pentapetalae</taxon>
        <taxon>rosids</taxon>
        <taxon>malvids</taxon>
        <taxon>Malvales</taxon>
        <taxon>Dipterocarpaceae</taxon>
        <taxon>Rubroshorea</taxon>
    </lineage>
</organism>
<dbReference type="EMBL" id="BPVZ01000007">
    <property type="protein sequence ID" value="GKU94095.1"/>
    <property type="molecule type" value="Genomic_DNA"/>
</dbReference>